<evidence type="ECO:0000256" key="8">
    <source>
        <dbReference type="ARBA" id="ARBA00022989"/>
    </source>
</evidence>
<evidence type="ECO:0000256" key="11">
    <source>
        <dbReference type="ARBA" id="ARBA00023033"/>
    </source>
</evidence>
<dbReference type="OrthoDB" id="1844152at2759"/>
<keyword evidence="9" id="KW-0560">Oxidoreductase</keyword>
<dbReference type="GO" id="GO:0004497">
    <property type="term" value="F:monooxygenase activity"/>
    <property type="evidence" value="ECO:0007669"/>
    <property type="project" value="UniProtKB-KW"/>
</dbReference>
<keyword evidence="11" id="KW-0503">Monooxygenase</keyword>
<dbReference type="PANTHER" id="PTHR46206">
    <property type="entry name" value="CYTOCHROME P450"/>
    <property type="match status" value="1"/>
</dbReference>
<dbReference type="GO" id="GO:0020037">
    <property type="term" value="F:heme binding"/>
    <property type="evidence" value="ECO:0007669"/>
    <property type="project" value="InterPro"/>
</dbReference>
<dbReference type="InterPro" id="IPR001128">
    <property type="entry name" value="Cyt_P450"/>
</dbReference>
<dbReference type="Gene3D" id="1.10.630.10">
    <property type="entry name" value="Cytochrome P450"/>
    <property type="match status" value="1"/>
</dbReference>
<keyword evidence="7 13" id="KW-0479">Metal-binding</keyword>
<dbReference type="GO" id="GO:0016705">
    <property type="term" value="F:oxidoreductase activity, acting on paired donors, with incorporation or reduction of molecular oxygen"/>
    <property type="evidence" value="ECO:0007669"/>
    <property type="project" value="InterPro"/>
</dbReference>
<comment type="similarity">
    <text evidence="4">Belongs to the cytochrome P450 family.</text>
</comment>
<evidence type="ECO:0000313" key="14">
    <source>
        <dbReference type="EMBL" id="KAF2253534.1"/>
    </source>
</evidence>
<dbReference type="EMBL" id="ML987191">
    <property type="protein sequence ID" value="KAF2253534.1"/>
    <property type="molecule type" value="Genomic_DNA"/>
</dbReference>
<evidence type="ECO:0000256" key="3">
    <source>
        <dbReference type="ARBA" id="ARBA00004685"/>
    </source>
</evidence>
<dbReference type="CDD" id="cd11041">
    <property type="entry name" value="CYP503A1-like"/>
    <property type="match status" value="1"/>
</dbReference>
<dbReference type="PANTHER" id="PTHR46206:SF5">
    <property type="entry name" value="P450, PUTATIVE (EUROFUNG)-RELATED"/>
    <property type="match status" value="1"/>
</dbReference>
<dbReference type="InterPro" id="IPR002403">
    <property type="entry name" value="Cyt_P450_E_grp-IV"/>
</dbReference>
<evidence type="ECO:0000256" key="13">
    <source>
        <dbReference type="PIRSR" id="PIRSR602403-1"/>
    </source>
</evidence>
<protein>
    <submittedName>
        <fullName evidence="14">Cytochrome P450</fullName>
    </submittedName>
</protein>
<accession>A0A6A6ISQ7</accession>
<dbReference type="Pfam" id="PF00067">
    <property type="entry name" value="p450"/>
    <property type="match status" value="1"/>
</dbReference>
<feature type="binding site" description="axial binding residue" evidence="13">
    <location>
        <position position="418"/>
    </location>
    <ligand>
        <name>heme</name>
        <dbReference type="ChEBI" id="CHEBI:30413"/>
    </ligand>
    <ligandPart>
        <name>Fe</name>
        <dbReference type="ChEBI" id="CHEBI:18248"/>
    </ligandPart>
</feature>
<dbReference type="GO" id="GO:0005506">
    <property type="term" value="F:iron ion binding"/>
    <property type="evidence" value="ECO:0007669"/>
    <property type="project" value="InterPro"/>
</dbReference>
<keyword evidence="10 13" id="KW-0408">Iron</keyword>
<keyword evidence="6" id="KW-0812">Transmembrane</keyword>
<evidence type="ECO:0000256" key="9">
    <source>
        <dbReference type="ARBA" id="ARBA00023002"/>
    </source>
</evidence>
<comment type="subcellular location">
    <subcellularLocation>
        <location evidence="2">Membrane</location>
    </subcellularLocation>
</comment>
<dbReference type="SUPFAM" id="SSF48264">
    <property type="entry name" value="Cytochrome P450"/>
    <property type="match status" value="1"/>
</dbReference>
<evidence type="ECO:0000256" key="4">
    <source>
        <dbReference type="ARBA" id="ARBA00010617"/>
    </source>
</evidence>
<keyword evidence="15" id="KW-1185">Reference proteome</keyword>
<keyword evidence="5 13" id="KW-0349">Heme</keyword>
<evidence type="ECO:0000256" key="5">
    <source>
        <dbReference type="ARBA" id="ARBA00022617"/>
    </source>
</evidence>
<comment type="cofactor">
    <cofactor evidence="1 13">
        <name>heme</name>
        <dbReference type="ChEBI" id="CHEBI:30413"/>
    </cofactor>
</comment>
<evidence type="ECO:0000256" key="10">
    <source>
        <dbReference type="ARBA" id="ARBA00023004"/>
    </source>
</evidence>
<keyword evidence="12" id="KW-0472">Membrane</keyword>
<evidence type="ECO:0000256" key="12">
    <source>
        <dbReference type="ARBA" id="ARBA00023136"/>
    </source>
</evidence>
<evidence type="ECO:0000256" key="6">
    <source>
        <dbReference type="ARBA" id="ARBA00022692"/>
    </source>
</evidence>
<dbReference type="GO" id="GO:0016020">
    <property type="term" value="C:membrane"/>
    <property type="evidence" value="ECO:0007669"/>
    <property type="project" value="UniProtKB-SubCell"/>
</dbReference>
<sequence length="483" mass="55234">MFYTASIVALAALSLCIVYRNRVYAAYASLKFLVNGRRMLIEAAEKHKDAPFSMLIPGNRLHVVSSKEHWNDLNSTSINHLSSHAWSKQHFQPKYTFGYEWADRRDVDGMPVVRAVRTMTNRFPELKQKFIGIMSEELDQAFKANILSNGSSKIPLWDTVKHFGSRINMLMMFGEDVANNPFTVDRGLKYIDETTLVGEAAKNLPTWLIPIAAWLIRGNNENQKHILDTIASETQKYYDALAFTPENAHRKPKSILEALVQNLPEEKYGGRIRFDMNTTFISSTTATPIMATQLLEDIYTHPEYLPALREEVKGVLDDPSANMTNLPLLESFLVESIRTHCFLATVIHRVPLRSYTFSDGYTVPAGEIVEFYQHKVMSDNSIYRDAKKFDPERFKGTGKTSCDMGMEWPFWGNSKLACPGRFHVTNVAKLIAVYFVMNYDAHFERTDNLSFQFRDVNVPNPAAKLILERRESNLEERQTNTES</sequence>
<evidence type="ECO:0000256" key="7">
    <source>
        <dbReference type="ARBA" id="ARBA00022723"/>
    </source>
</evidence>
<organism evidence="14 15">
    <name type="scientific">Trematosphaeria pertusa</name>
    <dbReference type="NCBI Taxonomy" id="390896"/>
    <lineage>
        <taxon>Eukaryota</taxon>
        <taxon>Fungi</taxon>
        <taxon>Dikarya</taxon>
        <taxon>Ascomycota</taxon>
        <taxon>Pezizomycotina</taxon>
        <taxon>Dothideomycetes</taxon>
        <taxon>Pleosporomycetidae</taxon>
        <taxon>Pleosporales</taxon>
        <taxon>Massarineae</taxon>
        <taxon>Trematosphaeriaceae</taxon>
        <taxon>Trematosphaeria</taxon>
    </lineage>
</organism>
<dbReference type="GeneID" id="54578074"/>
<evidence type="ECO:0000256" key="1">
    <source>
        <dbReference type="ARBA" id="ARBA00001971"/>
    </source>
</evidence>
<dbReference type="PRINTS" id="PR00465">
    <property type="entry name" value="EP450IV"/>
</dbReference>
<evidence type="ECO:0000256" key="2">
    <source>
        <dbReference type="ARBA" id="ARBA00004370"/>
    </source>
</evidence>
<comment type="pathway">
    <text evidence="3">Mycotoxin biosynthesis.</text>
</comment>
<evidence type="ECO:0000313" key="15">
    <source>
        <dbReference type="Proteomes" id="UP000800094"/>
    </source>
</evidence>
<gene>
    <name evidence="14" type="ORF">BU26DRAFT_450419</name>
</gene>
<proteinExistence type="inferred from homology"/>
<keyword evidence="8" id="KW-1133">Transmembrane helix</keyword>
<name>A0A6A6ISQ7_9PLEO</name>
<dbReference type="InterPro" id="IPR036396">
    <property type="entry name" value="Cyt_P450_sf"/>
</dbReference>
<reference evidence="14" key="1">
    <citation type="journal article" date="2020" name="Stud. Mycol.">
        <title>101 Dothideomycetes genomes: a test case for predicting lifestyles and emergence of pathogens.</title>
        <authorList>
            <person name="Haridas S."/>
            <person name="Albert R."/>
            <person name="Binder M."/>
            <person name="Bloem J."/>
            <person name="Labutti K."/>
            <person name="Salamov A."/>
            <person name="Andreopoulos B."/>
            <person name="Baker S."/>
            <person name="Barry K."/>
            <person name="Bills G."/>
            <person name="Bluhm B."/>
            <person name="Cannon C."/>
            <person name="Castanera R."/>
            <person name="Culley D."/>
            <person name="Daum C."/>
            <person name="Ezra D."/>
            <person name="Gonzalez J."/>
            <person name="Henrissat B."/>
            <person name="Kuo A."/>
            <person name="Liang C."/>
            <person name="Lipzen A."/>
            <person name="Lutzoni F."/>
            <person name="Magnuson J."/>
            <person name="Mondo S."/>
            <person name="Nolan M."/>
            <person name="Ohm R."/>
            <person name="Pangilinan J."/>
            <person name="Park H.-J."/>
            <person name="Ramirez L."/>
            <person name="Alfaro M."/>
            <person name="Sun H."/>
            <person name="Tritt A."/>
            <person name="Yoshinaga Y."/>
            <person name="Zwiers L.-H."/>
            <person name="Turgeon B."/>
            <person name="Goodwin S."/>
            <person name="Spatafora J."/>
            <person name="Crous P."/>
            <person name="Grigoriev I."/>
        </authorList>
    </citation>
    <scope>NUCLEOTIDE SEQUENCE</scope>
    <source>
        <strain evidence="14">CBS 122368</strain>
    </source>
</reference>
<dbReference type="AlphaFoldDB" id="A0A6A6ISQ7"/>
<dbReference type="RefSeq" id="XP_033688538.1">
    <property type="nucleotide sequence ID" value="XM_033824744.1"/>
</dbReference>
<dbReference type="Proteomes" id="UP000800094">
    <property type="component" value="Unassembled WGS sequence"/>
</dbReference>